<dbReference type="Gene3D" id="1.20.245.10">
    <property type="entry name" value="Lipoxygenase-1, Domain 5"/>
    <property type="match status" value="1"/>
</dbReference>
<dbReference type="AlphaFoldDB" id="A0A9Q3X750"/>
<organism evidence="1 2">
    <name type="scientific">Pseudomonas syringae</name>
    <dbReference type="NCBI Taxonomy" id="317"/>
    <lineage>
        <taxon>Bacteria</taxon>
        <taxon>Pseudomonadati</taxon>
        <taxon>Pseudomonadota</taxon>
        <taxon>Gammaproteobacteria</taxon>
        <taxon>Pseudomonadales</taxon>
        <taxon>Pseudomonadaceae</taxon>
        <taxon>Pseudomonas</taxon>
    </lineage>
</organism>
<dbReference type="SUPFAM" id="SSF48484">
    <property type="entry name" value="Lipoxigenase"/>
    <property type="match status" value="1"/>
</dbReference>
<accession>A0A9Q3X750</accession>
<comment type="caution">
    <text evidence="1">The sequence shown here is derived from an EMBL/GenBank/DDBJ whole genome shotgun (WGS) entry which is preliminary data.</text>
</comment>
<evidence type="ECO:0000313" key="1">
    <source>
        <dbReference type="EMBL" id="MCF5065419.1"/>
    </source>
</evidence>
<dbReference type="Proteomes" id="UP000814207">
    <property type="component" value="Unassembled WGS sequence"/>
</dbReference>
<dbReference type="InterPro" id="IPR036226">
    <property type="entry name" value="LipOase_C_sf"/>
</dbReference>
<dbReference type="EMBL" id="WKEU01000115">
    <property type="protein sequence ID" value="MCF5065419.1"/>
    <property type="molecule type" value="Genomic_DNA"/>
</dbReference>
<evidence type="ECO:0000313" key="2">
    <source>
        <dbReference type="Proteomes" id="UP000814207"/>
    </source>
</evidence>
<evidence type="ECO:0008006" key="3">
    <source>
        <dbReference type="Google" id="ProtNLM"/>
    </source>
</evidence>
<name>A0A9Q3X750_PSESX</name>
<gene>
    <name evidence="1" type="ORF">GIW73_21025</name>
</gene>
<sequence length="497" mass="55987">MSVECYKEWAGPLPGYTDDDYLYAKDGPWPKVNTLVPELPAMIKKVPKTQLEDFRVNVVSHYLKTLKSGRLKIILKMLAGDHKLQPVSDRLFVEQLFYGTFSKLLTPVGLEDIAEFPGLLNPGDVFDSGGQPRYLKIDTLSMNRVDPLHGIYSAPSLTLFKREPDDSGTALAIKINGLVLTPDDKNAWELAKYFVFQGALCVITLVTHPRLHFPMDAISAISLTALPQQHLLFKLIAPHTRIQLAINQAVSLLPYSVAHNNQFLPYTPYPGWGNIPIIEEGRGWTGHMTDAFSGIAGNTCYPPYTYLLAPEKVWSDFDEFLRSYYDVIFDFVSAVVAHIDVNDPVITYWSNAIAAWVTGFPDYQRIREGDTLARVIASFIWDVTVAHSADHGAMGHYQQNAFALRLRVPAPTSKSMAPINLRKLVTFGDTLRNRLCFEMYFGPPRGSGHSYDTWYGFNDPELDPLNTQFLNDLQSVDEALTCRRFIKLKDIARSINF</sequence>
<proteinExistence type="predicted"/>
<reference evidence="1" key="1">
    <citation type="submission" date="2019-11" db="EMBL/GenBank/DDBJ databases">
        <title>Epiphytic Pseudomonas syringae from cherry orchards.</title>
        <authorList>
            <person name="Hulin M.T."/>
        </authorList>
    </citation>
    <scope>NUCLEOTIDE SEQUENCE</scope>
    <source>
        <strain evidence="1">PA-6-9A</strain>
    </source>
</reference>
<protein>
    <recommendedName>
        <fullName evidence="3">Lipoxygenase domain-containing protein</fullName>
    </recommendedName>
</protein>